<gene>
    <name evidence="1" type="ORF">T12_10768</name>
</gene>
<name>A0A0V1AF75_9BILA</name>
<organism evidence="1 2">
    <name type="scientific">Trichinella patagoniensis</name>
    <dbReference type="NCBI Taxonomy" id="990121"/>
    <lineage>
        <taxon>Eukaryota</taxon>
        <taxon>Metazoa</taxon>
        <taxon>Ecdysozoa</taxon>
        <taxon>Nematoda</taxon>
        <taxon>Enoplea</taxon>
        <taxon>Dorylaimia</taxon>
        <taxon>Trichinellida</taxon>
        <taxon>Trichinellidae</taxon>
        <taxon>Trichinella</taxon>
    </lineage>
</organism>
<evidence type="ECO:0000313" key="2">
    <source>
        <dbReference type="Proteomes" id="UP000054783"/>
    </source>
</evidence>
<keyword evidence="2" id="KW-1185">Reference proteome</keyword>
<protein>
    <submittedName>
        <fullName evidence="1">Uncharacterized protein</fullName>
    </submittedName>
</protein>
<dbReference type="AlphaFoldDB" id="A0A0V1AF75"/>
<dbReference type="Proteomes" id="UP000054783">
    <property type="component" value="Unassembled WGS sequence"/>
</dbReference>
<comment type="caution">
    <text evidence="1">The sequence shown here is derived from an EMBL/GenBank/DDBJ whole genome shotgun (WGS) entry which is preliminary data.</text>
</comment>
<proteinExistence type="predicted"/>
<dbReference type="EMBL" id="JYDQ01000005">
    <property type="protein sequence ID" value="KRY23036.1"/>
    <property type="molecule type" value="Genomic_DNA"/>
</dbReference>
<accession>A0A0V1AF75</accession>
<sequence length="62" mass="7534">MKYFKRQEYWAPHGKFLRHTNASILSFGYVEKNLFSYYNYNVYFHSLTLAEQVYPKTELADD</sequence>
<evidence type="ECO:0000313" key="1">
    <source>
        <dbReference type="EMBL" id="KRY23036.1"/>
    </source>
</evidence>
<reference evidence="1 2" key="1">
    <citation type="submission" date="2015-01" db="EMBL/GenBank/DDBJ databases">
        <title>Evolution of Trichinella species and genotypes.</title>
        <authorList>
            <person name="Korhonen P.K."/>
            <person name="Edoardo P."/>
            <person name="Giuseppe L.R."/>
            <person name="Gasser R.B."/>
        </authorList>
    </citation>
    <scope>NUCLEOTIDE SEQUENCE [LARGE SCALE GENOMIC DNA]</scope>
    <source>
        <strain evidence="1">ISS2496</strain>
    </source>
</reference>